<evidence type="ECO:0000313" key="2">
    <source>
        <dbReference type="Proteomes" id="UP001218488"/>
    </source>
</evidence>
<name>A0AC61YQW7_BACIA</name>
<dbReference type="EMBL" id="CP121752">
    <property type="protein sequence ID" value="WGD97375.2"/>
    <property type="molecule type" value="Genomic_DNA"/>
</dbReference>
<reference evidence="1" key="1">
    <citation type="submission" date="2025-02" db="EMBL/GenBank/DDBJ databases">
        <title>Complete genome sequences of 52 Bacillus and Priestia strains isolated from West-African fermentations and 26 reference strains from the DSMZ collection.</title>
        <authorList>
            <person name="Wiedenbein E.S."/>
            <person name="Canoy T.S."/>
            <person name="Hui Y."/>
            <person name="Parkouda C."/>
            <person name="Dawende C."/>
            <person name="Ametefe E."/>
            <person name="Jespersen L."/>
            <person name="Nielsen D.S."/>
        </authorList>
    </citation>
    <scope>NUCLEOTIDE SEQUENCE</scope>
    <source>
        <strain evidence="1">PRO33</strain>
    </source>
</reference>
<dbReference type="Proteomes" id="UP001218488">
    <property type="component" value="Chromosome"/>
</dbReference>
<accession>A0AC61YQW7</accession>
<protein>
    <submittedName>
        <fullName evidence="1">Uncharacterized protein</fullName>
    </submittedName>
</protein>
<organism evidence="1 2">
    <name type="scientific">Bacillus safensis</name>
    <dbReference type="NCBI Taxonomy" id="561879"/>
    <lineage>
        <taxon>Bacteria</taxon>
        <taxon>Bacillati</taxon>
        <taxon>Bacillota</taxon>
        <taxon>Bacilli</taxon>
        <taxon>Bacillales</taxon>
        <taxon>Bacillaceae</taxon>
        <taxon>Bacillus</taxon>
    </lineage>
</organism>
<proteinExistence type="predicted"/>
<sequence length="90" mass="10954">MKRAEALQDDIHIQKTIFLEALYLRQDAEHIKQIFHFLESSYAYPDIEELALDTAKYYNEMEDYEKSSMFYREAEHARIYIQRGDCLYEF</sequence>
<gene>
    <name evidence="1" type="ORF">P5627_17150</name>
</gene>
<evidence type="ECO:0000313" key="1">
    <source>
        <dbReference type="EMBL" id="WGD97375.2"/>
    </source>
</evidence>